<dbReference type="Proteomes" id="UP000004619">
    <property type="component" value="Unassembled WGS sequence"/>
</dbReference>
<keyword evidence="1" id="KW-1133">Transmembrane helix</keyword>
<reference evidence="2" key="1">
    <citation type="submission" date="2009-08" db="EMBL/GenBank/DDBJ databases">
        <authorList>
            <person name="Weinstock G."/>
            <person name="Sodergren E."/>
            <person name="Clifton S."/>
            <person name="Fulton L."/>
            <person name="Fulton B."/>
            <person name="Courtney L."/>
            <person name="Fronick C."/>
            <person name="Harrison M."/>
            <person name="Strong C."/>
            <person name="Farmer C."/>
            <person name="Delahaunty K."/>
            <person name="Markovic C."/>
            <person name="Hall O."/>
            <person name="Minx P."/>
            <person name="Tomlinson C."/>
            <person name="Mitreva M."/>
            <person name="Nelson J."/>
            <person name="Hou S."/>
            <person name="Wollam A."/>
            <person name="Pepin K.H."/>
            <person name="Johnson M."/>
            <person name="Bhonagiri V."/>
            <person name="Nash W.E."/>
            <person name="Warren W."/>
            <person name="Chinwalla A."/>
            <person name="Mardis E.R."/>
            <person name="Wilson R.K."/>
        </authorList>
    </citation>
    <scope>NUCLEOTIDE SEQUENCE [LARGE SCALE GENOMIC DNA]</scope>
    <source>
        <strain evidence="2">A2-165</strain>
    </source>
</reference>
<sequence length="47" mass="5432">MRLCQLPRRGSPWHCAGLFLVILTFIIEVIEIIALHCHQSMTINDNQ</sequence>
<comment type="caution">
    <text evidence="2">The sequence shown here is derived from an EMBL/GenBank/DDBJ whole genome shotgun (WGS) entry which is preliminary data.</text>
</comment>
<accession>C7H772</accession>
<dbReference type="EMBL" id="ACOP02000055">
    <property type="protein sequence ID" value="EEU96242.1"/>
    <property type="molecule type" value="Genomic_DNA"/>
</dbReference>
<organism evidence="2 3">
    <name type="scientific">Faecalibacterium duncaniae (strain DSM 17677 / JCM 31915 / A2-165)</name>
    <name type="common">Faecalibacterium prausnitzii</name>
    <dbReference type="NCBI Taxonomy" id="411483"/>
    <lineage>
        <taxon>Bacteria</taxon>
        <taxon>Bacillati</taxon>
        <taxon>Bacillota</taxon>
        <taxon>Clostridia</taxon>
        <taxon>Eubacteriales</taxon>
        <taxon>Oscillospiraceae</taxon>
        <taxon>Faecalibacterium</taxon>
    </lineage>
</organism>
<evidence type="ECO:0000313" key="2">
    <source>
        <dbReference type="EMBL" id="EEU96242.1"/>
    </source>
</evidence>
<proteinExistence type="predicted"/>
<keyword evidence="1" id="KW-0472">Membrane</keyword>
<keyword evidence="3" id="KW-1185">Reference proteome</keyword>
<protein>
    <submittedName>
        <fullName evidence="2">Uncharacterized protein</fullName>
    </submittedName>
</protein>
<gene>
    <name evidence="2" type="ORF">FAEPRAA2165_02155</name>
</gene>
<dbReference type="HOGENOM" id="CLU_3168308_0_0_9"/>
<name>C7H772_FAED2</name>
<dbReference type="AlphaFoldDB" id="C7H772"/>
<evidence type="ECO:0000256" key="1">
    <source>
        <dbReference type="SAM" id="Phobius"/>
    </source>
</evidence>
<dbReference type="STRING" id="411483.FAEPRAA2165_02155"/>
<keyword evidence="1" id="KW-0812">Transmembrane</keyword>
<evidence type="ECO:0000313" key="3">
    <source>
        <dbReference type="Proteomes" id="UP000004619"/>
    </source>
</evidence>
<feature type="transmembrane region" description="Helical" evidence="1">
    <location>
        <begin position="12"/>
        <end position="35"/>
    </location>
</feature>